<dbReference type="RefSeq" id="WP_245899113.1">
    <property type="nucleotide sequence ID" value="NZ_JBITMB010000003.1"/>
</dbReference>
<comment type="caution">
    <text evidence="9">The sequence shown here is derived from an EMBL/GenBank/DDBJ whole genome shotgun (WGS) entry which is preliminary data.</text>
</comment>
<sequence>MSQYPAVPDGIAFGGDYNPEQWPAEVREEDVRLMREAGVTLVSLGVFSWVQMEPREGVYEFGWLDAVVDRLHDAGIAVNLGTPTAAPPAWFMRAHPDAAPVTREGVRVGTGGRQHACSSHPAFREASARLAERLADRYGDHPAVVMWHVHNEYGAPLGECYCAASTAAWRQWLRRRHENLDALNAAWGTAFWGQRYGEWEEIDAPRWSHTVVNPAQRLDYARFANEEHLSHYRLQRDILRRTGKPVTTNFAGTVNCKSMDLWRWAPELDVVANDHYLNAEQPDNHIWLSMSADLSRSIAGGRPWMLMEHSTGAISWQARGIAKRPGEMRRNSLAHVARGSDSVLFFQWRASRSGAEKWHSAMLPHGGTGTRLWRDVVALGEDVRRLAPVRGSRVTAEVAIAWDWESYWALELEWRPTGDLAFRERVDAFYEALWREHVTVDFVHPSADISAYKVVLLPSSYLLTESSAKNLQRYVEGGGHLLVSYFSGIVDEYDTVHEGPYPGALRELLGVSVEEFHPLREHETVTLTGGGTGRIWSERVRLERARAEQHFADGPDAGHPAYTSHASGAGTARYLAAGLSAAGLRPLLAALLDRAGVSRPRDLPENLELVRRGAHTFLINHGPAPATVPGLPGTDLLTGAPFAGEVPAGGVAVVASHGGDPGPATLR</sequence>
<name>A0ABW8A2U6_9ACTN</name>
<dbReference type="PANTHER" id="PTHR36447:SF1">
    <property type="entry name" value="BETA-GALACTOSIDASE GANA"/>
    <property type="match status" value="1"/>
</dbReference>
<dbReference type="Pfam" id="PF02449">
    <property type="entry name" value="Glyco_hydro_42"/>
    <property type="match status" value="1"/>
</dbReference>
<dbReference type="CDD" id="cd03143">
    <property type="entry name" value="A4_beta-galactosidase_middle_domain"/>
    <property type="match status" value="1"/>
</dbReference>
<dbReference type="EMBL" id="JBITMB010000003">
    <property type="protein sequence ID" value="MFI7440743.1"/>
    <property type="molecule type" value="Genomic_DNA"/>
</dbReference>
<dbReference type="SUPFAM" id="SSF52317">
    <property type="entry name" value="Class I glutamine amidotransferase-like"/>
    <property type="match status" value="1"/>
</dbReference>
<dbReference type="Gene3D" id="3.20.20.80">
    <property type="entry name" value="Glycosidases"/>
    <property type="match status" value="1"/>
</dbReference>
<dbReference type="InterPro" id="IPR003476">
    <property type="entry name" value="Glyco_hydro_42"/>
</dbReference>
<keyword evidence="10" id="KW-1185">Reference proteome</keyword>
<evidence type="ECO:0000259" key="7">
    <source>
        <dbReference type="Pfam" id="PF02449"/>
    </source>
</evidence>
<reference evidence="9 10" key="1">
    <citation type="submission" date="2024-10" db="EMBL/GenBank/DDBJ databases">
        <title>The Natural Products Discovery Center: Release of the First 8490 Sequenced Strains for Exploring Actinobacteria Biosynthetic Diversity.</title>
        <authorList>
            <person name="Kalkreuter E."/>
            <person name="Kautsar S.A."/>
            <person name="Yang D."/>
            <person name="Bader C.D."/>
            <person name="Teijaro C.N."/>
            <person name="Fluegel L."/>
            <person name="Davis C.M."/>
            <person name="Simpson J.R."/>
            <person name="Lauterbach L."/>
            <person name="Steele A.D."/>
            <person name="Gui C."/>
            <person name="Meng S."/>
            <person name="Li G."/>
            <person name="Viehrig K."/>
            <person name="Ye F."/>
            <person name="Su P."/>
            <person name="Kiefer A.F."/>
            <person name="Nichols A."/>
            <person name="Cepeda A.J."/>
            <person name="Yan W."/>
            <person name="Fan B."/>
            <person name="Jiang Y."/>
            <person name="Adhikari A."/>
            <person name="Zheng C.-J."/>
            <person name="Schuster L."/>
            <person name="Cowan T.M."/>
            <person name="Smanski M.J."/>
            <person name="Chevrette M.G."/>
            <person name="De Carvalho L.P.S."/>
            <person name="Shen B."/>
        </authorList>
    </citation>
    <scope>NUCLEOTIDE SEQUENCE [LARGE SCALE GENOMIC DNA]</scope>
    <source>
        <strain evidence="9 10">NPDC049503</strain>
    </source>
</reference>
<dbReference type="SUPFAM" id="SSF51445">
    <property type="entry name" value="(Trans)glycosidases"/>
    <property type="match status" value="1"/>
</dbReference>
<dbReference type="Gene3D" id="3.40.50.880">
    <property type="match status" value="1"/>
</dbReference>
<gene>
    <name evidence="9" type="ORF">ACIBP5_12380</name>
</gene>
<accession>A0ABW8A2U6</accession>
<evidence type="ECO:0000313" key="9">
    <source>
        <dbReference type="EMBL" id="MFI7440743.1"/>
    </source>
</evidence>
<evidence type="ECO:0000256" key="6">
    <source>
        <dbReference type="PIRNR" id="PIRNR001084"/>
    </source>
</evidence>
<protein>
    <recommendedName>
        <fullName evidence="3 6">Beta-galactosidase</fullName>
        <shortName evidence="6">Beta-gal</shortName>
        <ecNumber evidence="3 6">3.2.1.23</ecNumber>
    </recommendedName>
</protein>
<dbReference type="InterPro" id="IPR017853">
    <property type="entry name" value="GH"/>
</dbReference>
<keyword evidence="4 6" id="KW-0378">Hydrolase</keyword>
<dbReference type="Proteomes" id="UP001612928">
    <property type="component" value="Unassembled WGS sequence"/>
</dbReference>
<dbReference type="InterPro" id="IPR013780">
    <property type="entry name" value="Glyco_hydro_b"/>
</dbReference>
<proteinExistence type="inferred from homology"/>
<dbReference type="InterPro" id="IPR013529">
    <property type="entry name" value="Glyco_hydro_42_N"/>
</dbReference>
<dbReference type="Gene3D" id="2.60.40.1180">
    <property type="entry name" value="Golgi alpha-mannosidase II"/>
    <property type="match status" value="1"/>
</dbReference>
<organism evidence="9 10">
    <name type="scientific">Nonomuraea indica</name>
    <dbReference type="NCBI Taxonomy" id="1581193"/>
    <lineage>
        <taxon>Bacteria</taxon>
        <taxon>Bacillati</taxon>
        <taxon>Actinomycetota</taxon>
        <taxon>Actinomycetes</taxon>
        <taxon>Streptosporangiales</taxon>
        <taxon>Streptosporangiaceae</taxon>
        <taxon>Nonomuraea</taxon>
    </lineage>
</organism>
<dbReference type="InterPro" id="IPR029062">
    <property type="entry name" value="Class_I_gatase-like"/>
</dbReference>
<dbReference type="Pfam" id="PF08532">
    <property type="entry name" value="Glyco_hydro_42M"/>
    <property type="match status" value="1"/>
</dbReference>
<dbReference type="InterPro" id="IPR013738">
    <property type="entry name" value="Beta_galactosidase_Trimer"/>
</dbReference>
<dbReference type="PANTHER" id="PTHR36447">
    <property type="entry name" value="BETA-GALACTOSIDASE GANA"/>
    <property type="match status" value="1"/>
</dbReference>
<dbReference type="EC" id="3.2.1.23" evidence="3 6"/>
<evidence type="ECO:0000256" key="3">
    <source>
        <dbReference type="ARBA" id="ARBA00012756"/>
    </source>
</evidence>
<feature type="domain" description="Glycoside hydrolase family 42 N-terminal" evidence="7">
    <location>
        <begin position="16"/>
        <end position="385"/>
    </location>
</feature>
<feature type="domain" description="Beta-galactosidase trimerisation" evidence="8">
    <location>
        <begin position="396"/>
        <end position="597"/>
    </location>
</feature>
<comment type="similarity">
    <text evidence="2 6">Belongs to the glycosyl hydrolase 42 family.</text>
</comment>
<dbReference type="PIRSF" id="PIRSF001084">
    <property type="entry name" value="B-galactosidase"/>
    <property type="match status" value="1"/>
</dbReference>
<evidence type="ECO:0000259" key="8">
    <source>
        <dbReference type="Pfam" id="PF08532"/>
    </source>
</evidence>
<evidence type="ECO:0000256" key="2">
    <source>
        <dbReference type="ARBA" id="ARBA00005940"/>
    </source>
</evidence>
<evidence type="ECO:0000313" key="10">
    <source>
        <dbReference type="Proteomes" id="UP001612928"/>
    </source>
</evidence>
<evidence type="ECO:0000256" key="5">
    <source>
        <dbReference type="ARBA" id="ARBA00023295"/>
    </source>
</evidence>
<evidence type="ECO:0000256" key="1">
    <source>
        <dbReference type="ARBA" id="ARBA00001412"/>
    </source>
</evidence>
<evidence type="ECO:0000256" key="4">
    <source>
        <dbReference type="ARBA" id="ARBA00022801"/>
    </source>
</evidence>
<comment type="catalytic activity">
    <reaction evidence="1 6">
        <text>Hydrolysis of terminal non-reducing beta-D-galactose residues in beta-D-galactosides.</text>
        <dbReference type="EC" id="3.2.1.23"/>
    </reaction>
</comment>
<keyword evidence="5 6" id="KW-0326">Glycosidase</keyword>